<feature type="transmembrane region" description="Helical" evidence="2">
    <location>
        <begin position="52"/>
        <end position="71"/>
    </location>
</feature>
<keyword evidence="4" id="KW-1185">Reference proteome</keyword>
<name>A0A8J8BA66_9ACTN</name>
<evidence type="ECO:0000256" key="1">
    <source>
        <dbReference type="SAM" id="MobiDB-lite"/>
    </source>
</evidence>
<feature type="transmembrane region" description="Helical" evidence="2">
    <location>
        <begin position="83"/>
        <end position="106"/>
    </location>
</feature>
<reference evidence="3" key="1">
    <citation type="submission" date="2021-04" db="EMBL/GenBank/DDBJ databases">
        <title>Genome based classification of Actinospica acidithermotolerans sp. nov., an actinobacterium isolated from an Indonesian hot spring.</title>
        <authorList>
            <person name="Kusuma A.B."/>
            <person name="Putra K.E."/>
            <person name="Nafisah S."/>
            <person name="Loh J."/>
            <person name="Nouioui I."/>
            <person name="Goodfellow M."/>
        </authorList>
    </citation>
    <scope>NUCLEOTIDE SEQUENCE</scope>
    <source>
        <strain evidence="3">DSM 45618</strain>
    </source>
</reference>
<evidence type="ECO:0000313" key="3">
    <source>
        <dbReference type="EMBL" id="MBS2961763.1"/>
    </source>
</evidence>
<sequence>MPETLKKLREPAALAAVLFAGLALLVAVINLLAPPSSNGFSEPFANRAHDQVGSFLDVVVAAAAAFAVYLAQHVAPALAKARLVTMVALAEMGVALLFGVVTVLAQFGADGVGGEGKFLTFLLALGQGAVVAVAALFVWQTWQILNPQAPRPTVARPGQFGGGWTGGPGGPGQQQYTQPAPPPGGFGWAPQQGGQPQPGQSGPTAFGQQAQGGPAAAQTGSDRTQLLPPVQGQQNPASPAFPQPPMPPQPGAGVSGTGAHAPQPPALPMQDYAAQPSPWSPAGTGIAPPAAPAQGQQIPSARAEEPEQRPGPFQIGDWHAE</sequence>
<feature type="compositionally biased region" description="Pro residues" evidence="1">
    <location>
        <begin position="239"/>
        <end position="250"/>
    </location>
</feature>
<feature type="transmembrane region" description="Helical" evidence="2">
    <location>
        <begin position="118"/>
        <end position="139"/>
    </location>
</feature>
<feature type="region of interest" description="Disordered" evidence="1">
    <location>
        <begin position="153"/>
        <end position="321"/>
    </location>
</feature>
<keyword evidence="2" id="KW-0472">Membrane</keyword>
<dbReference type="EMBL" id="JAGSXH010000003">
    <property type="protein sequence ID" value="MBS2961763.1"/>
    <property type="molecule type" value="Genomic_DNA"/>
</dbReference>
<comment type="caution">
    <text evidence="3">The sequence shown here is derived from an EMBL/GenBank/DDBJ whole genome shotgun (WGS) entry which is preliminary data.</text>
</comment>
<organism evidence="3 4">
    <name type="scientific">Actinocrinis puniceicyclus</name>
    <dbReference type="NCBI Taxonomy" id="977794"/>
    <lineage>
        <taxon>Bacteria</taxon>
        <taxon>Bacillati</taxon>
        <taxon>Actinomycetota</taxon>
        <taxon>Actinomycetes</taxon>
        <taxon>Catenulisporales</taxon>
        <taxon>Actinospicaceae</taxon>
        <taxon>Actinocrinis</taxon>
    </lineage>
</organism>
<keyword evidence="2" id="KW-1133">Transmembrane helix</keyword>
<accession>A0A8J8BA66</accession>
<evidence type="ECO:0000256" key="2">
    <source>
        <dbReference type="SAM" id="Phobius"/>
    </source>
</evidence>
<dbReference type="RefSeq" id="WP_211463737.1">
    <property type="nucleotide sequence ID" value="NZ_JAGSXH010000003.1"/>
</dbReference>
<gene>
    <name evidence="3" type="ORF">KGA66_01795</name>
</gene>
<feature type="compositionally biased region" description="Low complexity" evidence="1">
    <location>
        <begin position="188"/>
        <end position="220"/>
    </location>
</feature>
<dbReference type="Proteomes" id="UP000677913">
    <property type="component" value="Unassembled WGS sequence"/>
</dbReference>
<dbReference type="AlphaFoldDB" id="A0A8J8BA66"/>
<feature type="compositionally biased region" description="Gly residues" evidence="1">
    <location>
        <begin position="159"/>
        <end position="172"/>
    </location>
</feature>
<feature type="compositionally biased region" description="Low complexity" evidence="1">
    <location>
        <begin position="281"/>
        <end position="299"/>
    </location>
</feature>
<protein>
    <submittedName>
        <fullName evidence="3">Uncharacterized protein</fullName>
    </submittedName>
</protein>
<proteinExistence type="predicted"/>
<keyword evidence="2" id="KW-0812">Transmembrane</keyword>
<feature type="transmembrane region" description="Helical" evidence="2">
    <location>
        <begin position="12"/>
        <end position="32"/>
    </location>
</feature>
<evidence type="ECO:0000313" key="4">
    <source>
        <dbReference type="Proteomes" id="UP000677913"/>
    </source>
</evidence>